<comment type="caution">
    <text evidence="1">The sequence shown here is derived from an EMBL/GenBank/DDBJ whole genome shotgun (WGS) entry which is preliminary data.</text>
</comment>
<dbReference type="Gene3D" id="3.40.50.620">
    <property type="entry name" value="HUPs"/>
    <property type="match status" value="1"/>
</dbReference>
<proteinExistence type="predicted"/>
<name>A0A645JLS1_9ZZZZ</name>
<gene>
    <name evidence="1" type="primary">ttcA_43</name>
    <name evidence="1" type="ORF">SDC9_212384</name>
</gene>
<protein>
    <submittedName>
        <fullName evidence="1">tRNA 2-thiocytidine biosynthesis protein TtcA</fullName>
    </submittedName>
</protein>
<reference evidence="1" key="1">
    <citation type="submission" date="2019-08" db="EMBL/GenBank/DDBJ databases">
        <authorList>
            <person name="Kucharzyk K."/>
            <person name="Murdoch R.W."/>
            <person name="Higgins S."/>
            <person name="Loffler F."/>
        </authorList>
    </citation>
    <scope>NUCLEOTIDE SEQUENCE</scope>
</reference>
<accession>A0A645JLS1</accession>
<dbReference type="EMBL" id="VSSQ01145734">
    <property type="protein sequence ID" value="MPN64608.1"/>
    <property type="molecule type" value="Genomic_DNA"/>
</dbReference>
<evidence type="ECO:0000313" key="1">
    <source>
        <dbReference type="EMBL" id="MPN64608.1"/>
    </source>
</evidence>
<organism evidence="1">
    <name type="scientific">bioreactor metagenome</name>
    <dbReference type="NCBI Taxonomy" id="1076179"/>
    <lineage>
        <taxon>unclassified sequences</taxon>
        <taxon>metagenomes</taxon>
        <taxon>ecological metagenomes</taxon>
    </lineage>
</organism>
<sequence>MLYGGEMKTMMPRLQSQNYPGMEVIRPMYKVREKDILAWRDYNHLTFLNCACRFTENCALGDGGGGKRAEVKALIARMAQNNPLIEANIFRSCHDVNLKTVVGYIQDGVHHPYDEAFERR</sequence>
<dbReference type="AlphaFoldDB" id="A0A645JLS1"/>
<dbReference type="InterPro" id="IPR014729">
    <property type="entry name" value="Rossmann-like_a/b/a_fold"/>
</dbReference>